<dbReference type="GO" id="GO:0008013">
    <property type="term" value="F:beta-catenin binding"/>
    <property type="evidence" value="ECO:0007669"/>
    <property type="project" value="TreeGrafter"/>
</dbReference>
<dbReference type="WBParaSite" id="GPUH_0000360701-mRNA-1">
    <property type="protein sequence ID" value="GPUH_0000360701-mRNA-1"/>
    <property type="gene ID" value="GPUH_0000360701"/>
</dbReference>
<dbReference type="Gene3D" id="1.20.120.230">
    <property type="entry name" value="Alpha-catenin/vinculin-like"/>
    <property type="match status" value="1"/>
</dbReference>
<dbReference type="InterPro" id="IPR006077">
    <property type="entry name" value="Vinculin/catenin"/>
</dbReference>
<evidence type="ECO:0000256" key="2">
    <source>
        <dbReference type="ARBA" id="ARBA00008376"/>
    </source>
</evidence>
<dbReference type="GO" id="GO:0098609">
    <property type="term" value="P:cell-cell adhesion"/>
    <property type="evidence" value="ECO:0007669"/>
    <property type="project" value="TreeGrafter"/>
</dbReference>
<accession>A0A183D4F9</accession>
<protein>
    <submittedName>
        <fullName evidence="4">t-SNARE coiled-coil homology domain-containing protein</fullName>
    </submittedName>
</protein>
<evidence type="ECO:0000256" key="3">
    <source>
        <dbReference type="ARBA" id="ARBA00022490"/>
    </source>
</evidence>
<dbReference type="SUPFAM" id="SSF47220">
    <property type="entry name" value="alpha-catenin/vinculin-like"/>
    <property type="match status" value="1"/>
</dbReference>
<dbReference type="PANTHER" id="PTHR18914">
    <property type="entry name" value="ALPHA CATENIN"/>
    <property type="match status" value="1"/>
</dbReference>
<dbReference type="GO" id="GO:0016342">
    <property type="term" value="C:catenin complex"/>
    <property type="evidence" value="ECO:0007669"/>
    <property type="project" value="TreeGrafter"/>
</dbReference>
<reference evidence="4" key="1">
    <citation type="submission" date="2016-06" db="UniProtKB">
        <authorList>
            <consortium name="WormBaseParasite"/>
        </authorList>
    </citation>
    <scope>IDENTIFICATION</scope>
</reference>
<keyword evidence="3" id="KW-0963">Cytoplasm</keyword>
<dbReference type="PANTHER" id="PTHR18914:SF9">
    <property type="entry name" value="CATENIN ALPHA"/>
    <property type="match status" value="1"/>
</dbReference>
<comment type="similarity">
    <text evidence="2">Belongs to the vinculin/alpha-catenin family.</text>
</comment>
<proteinExistence type="inferred from homology"/>
<comment type="subcellular location">
    <subcellularLocation>
        <location evidence="1">Cytoplasm</location>
    </subcellularLocation>
</comment>
<dbReference type="GO" id="GO:0005737">
    <property type="term" value="C:cytoplasm"/>
    <property type="evidence" value="ECO:0007669"/>
    <property type="project" value="UniProtKB-SubCell"/>
</dbReference>
<evidence type="ECO:0000313" key="4">
    <source>
        <dbReference type="WBParaSite" id="GPUH_0000360701-mRNA-1"/>
    </source>
</evidence>
<dbReference type="InterPro" id="IPR036723">
    <property type="entry name" value="Alpha-catenin/vinculin-like_sf"/>
</dbReference>
<evidence type="ECO:0000256" key="1">
    <source>
        <dbReference type="ARBA" id="ARBA00004496"/>
    </source>
</evidence>
<dbReference type="AlphaFoldDB" id="A0A183D4F9"/>
<sequence length="143" mass="15987">LLDRSAGGIRGRSLRVCNVVDSEMELLAASAYRDRVRMATKLLRDDVINQFADRAEKVVNKLEHEAAEGANAGDRDFKEDVDDFIEASELMSDTENEQKIMRHLPEEEKRKIQEQIDVFKGVITSSALLLSSAGCFVICGTVR</sequence>
<dbReference type="GO" id="GO:0051015">
    <property type="term" value="F:actin filament binding"/>
    <property type="evidence" value="ECO:0007669"/>
    <property type="project" value="InterPro"/>
</dbReference>
<name>A0A183D4F9_9BILA</name>
<organism evidence="4">
    <name type="scientific">Gongylonema pulchrum</name>
    <dbReference type="NCBI Taxonomy" id="637853"/>
    <lineage>
        <taxon>Eukaryota</taxon>
        <taxon>Metazoa</taxon>
        <taxon>Ecdysozoa</taxon>
        <taxon>Nematoda</taxon>
        <taxon>Chromadorea</taxon>
        <taxon>Rhabditida</taxon>
        <taxon>Spirurina</taxon>
        <taxon>Spiruromorpha</taxon>
        <taxon>Spiruroidea</taxon>
        <taxon>Gongylonematidae</taxon>
        <taxon>Gongylonema</taxon>
    </lineage>
</organism>
<dbReference type="Pfam" id="PF01044">
    <property type="entry name" value="Vinculin"/>
    <property type="match status" value="1"/>
</dbReference>
<dbReference type="GO" id="GO:0016477">
    <property type="term" value="P:cell migration"/>
    <property type="evidence" value="ECO:0007669"/>
    <property type="project" value="TreeGrafter"/>
</dbReference>
<dbReference type="GO" id="GO:0005912">
    <property type="term" value="C:adherens junction"/>
    <property type="evidence" value="ECO:0007669"/>
    <property type="project" value="TreeGrafter"/>
</dbReference>